<name>A0A0M9ESU7_FUSLA</name>
<feature type="region of interest" description="Disordered" evidence="1">
    <location>
        <begin position="133"/>
        <end position="161"/>
    </location>
</feature>
<evidence type="ECO:0000313" key="3">
    <source>
        <dbReference type="Proteomes" id="UP000037904"/>
    </source>
</evidence>
<evidence type="ECO:0000256" key="1">
    <source>
        <dbReference type="SAM" id="MobiDB-lite"/>
    </source>
</evidence>
<dbReference type="EMBL" id="JXCE01000232">
    <property type="protein sequence ID" value="KPA38942.1"/>
    <property type="molecule type" value="Genomic_DNA"/>
</dbReference>
<evidence type="ECO:0000313" key="2">
    <source>
        <dbReference type="EMBL" id="KPA38942.1"/>
    </source>
</evidence>
<organism evidence="2 3">
    <name type="scientific">Fusarium langsethiae</name>
    <dbReference type="NCBI Taxonomy" id="179993"/>
    <lineage>
        <taxon>Eukaryota</taxon>
        <taxon>Fungi</taxon>
        <taxon>Dikarya</taxon>
        <taxon>Ascomycota</taxon>
        <taxon>Pezizomycotina</taxon>
        <taxon>Sordariomycetes</taxon>
        <taxon>Hypocreomycetidae</taxon>
        <taxon>Hypocreales</taxon>
        <taxon>Nectriaceae</taxon>
        <taxon>Fusarium</taxon>
    </lineage>
</organism>
<keyword evidence="3" id="KW-1185">Reference proteome</keyword>
<feature type="compositionally biased region" description="Acidic residues" evidence="1">
    <location>
        <begin position="197"/>
        <end position="210"/>
    </location>
</feature>
<accession>A0A0M9ESU7</accession>
<reference evidence="2 3" key="1">
    <citation type="submission" date="2015-04" db="EMBL/GenBank/DDBJ databases">
        <title>The draft genome sequence of Fusarium langsethiae, a T-2/HT-2 mycotoxin producer.</title>
        <authorList>
            <person name="Lysoe E."/>
            <person name="Divon H.H."/>
            <person name="Terzi V."/>
            <person name="Orru L."/>
            <person name="Lamontanara A."/>
            <person name="Kolseth A.-K."/>
            <person name="Frandsen R.J."/>
            <person name="Nielsen K."/>
            <person name="Thrane U."/>
        </authorList>
    </citation>
    <scope>NUCLEOTIDE SEQUENCE [LARGE SCALE GENOMIC DNA]</scope>
    <source>
        <strain evidence="2 3">Fl201059</strain>
    </source>
</reference>
<protein>
    <submittedName>
        <fullName evidence="2">Uncharacterized protein</fullName>
    </submittedName>
</protein>
<feature type="region of interest" description="Disordered" evidence="1">
    <location>
        <begin position="183"/>
        <end position="224"/>
    </location>
</feature>
<dbReference type="Proteomes" id="UP000037904">
    <property type="component" value="Unassembled WGS sequence"/>
</dbReference>
<proteinExistence type="predicted"/>
<sequence>MDLDAEIDHVDRVRSSLAENPTLTASQENTLSTIIDLIKEDPVQRKKHSEATRSRRKSALALLSTINSHLGGVVLFLCSTALSITKLYRINQHDIKFMSKLEAWDKRVKCTDAVVSLAHKYFTPSLLSRLNSDEARTTHTNRRAYSASRVTKRPRTDPTSIEHVAVPSYHGVLDLAKHQPLSKTATDDYNDGGCSDNSDDTEGSEDSDESDSGKRPAAEVFVDNPHTTVDDDVQLYSNVYELQDMDVIRVVANQREDFVARLTVPHLPDATPFITINCPRAKAHNFNLFVKAYDHHSLVILSDHIQIRLGQTFREPYRAARLIHIHDQGNIIIIRDLFVVKLMPHRRGARLLGLETF</sequence>
<comment type="caution">
    <text evidence="2">The sequence shown here is derived from an EMBL/GenBank/DDBJ whole genome shotgun (WGS) entry which is preliminary data.</text>
</comment>
<dbReference type="AlphaFoldDB" id="A0A0M9ESU7"/>
<gene>
    <name evidence="2" type="ORF">FLAG1_08211</name>
</gene>